<comment type="caution">
    <text evidence="1">The sequence shown here is derived from an EMBL/GenBank/DDBJ whole genome shotgun (WGS) entry which is preliminary data.</text>
</comment>
<dbReference type="AlphaFoldDB" id="A0A4V2DZW9"/>
<reference evidence="1 2" key="1">
    <citation type="submission" date="2018-10" db="EMBL/GenBank/DDBJ databases">
        <title>An updated phylogeny of the Alphaproteobacteria reveals that the parasitic Rickettsiales and Holosporales have independent origins.</title>
        <authorList>
            <person name="Munoz-Gomez S.A."/>
            <person name="Hess S."/>
            <person name="Burger G."/>
            <person name="Lang B.F."/>
            <person name="Susko E."/>
            <person name="Slamovits C.H."/>
            <person name="Roger A.J."/>
        </authorList>
    </citation>
    <scope>NUCLEOTIDE SEQUENCE [LARGE SCALE GENOMIC DNA]</scope>
    <source>
        <strain evidence="1">HOLO01</strain>
    </source>
</reference>
<keyword evidence="2" id="KW-1185">Reference proteome</keyword>
<protein>
    <submittedName>
        <fullName evidence="1">Uncharacterized protein</fullName>
    </submittedName>
</protein>
<dbReference type="EMBL" id="SCFB01000004">
    <property type="protein sequence ID" value="RZI46517.1"/>
    <property type="molecule type" value="Genomic_DNA"/>
</dbReference>
<proteinExistence type="predicted"/>
<evidence type="ECO:0000313" key="2">
    <source>
        <dbReference type="Proteomes" id="UP000293550"/>
    </source>
</evidence>
<sequence length="265" mass="30404">MRTKSDIMLLANDVFSVFAPKITLKQAYYKLIVSGKPYKGWTTHDIEAATQIAPLAESEMRKNPRKQQEIKQQIIEGFTKYFEINDISSSSEKATPASDQLRRKLGLKPEDMVIEYIYDDCLKERFYVKGKGPRHFYLSRPIKNTQLANILRRLHGIIPESLIIENHKNSIAYCRNPSLDKIDAGQKRGNPTILTNGATTLAEGEKLERNMPRAIELCRDAANLGVKRTARNLGILVFNYAEWLYNDVNDKDILRLLGFSGKRWR</sequence>
<evidence type="ECO:0000313" key="1">
    <source>
        <dbReference type="EMBL" id="RZI46517.1"/>
    </source>
</evidence>
<dbReference type="RefSeq" id="WP_130153618.1">
    <property type="nucleotide sequence ID" value="NZ_SCFB01000004.1"/>
</dbReference>
<accession>A0A4V2DZW9</accession>
<dbReference type="Proteomes" id="UP000293550">
    <property type="component" value="Unassembled WGS sequence"/>
</dbReference>
<gene>
    <name evidence="1" type="ORF">EQU50_02725</name>
</gene>
<organism evidence="1 2">
    <name type="scientific">Candidatus Finniella inopinata</name>
    <dbReference type="NCBI Taxonomy" id="1696036"/>
    <lineage>
        <taxon>Bacteria</taxon>
        <taxon>Pseudomonadati</taxon>
        <taxon>Pseudomonadota</taxon>
        <taxon>Alphaproteobacteria</taxon>
        <taxon>Holosporales</taxon>
        <taxon>Candidatus Paracaedibacteraceae</taxon>
        <taxon>Candidatus Finniella</taxon>
    </lineage>
</organism>
<name>A0A4V2DZW9_9PROT</name>